<keyword evidence="2" id="KW-0472">Membrane</keyword>
<dbReference type="RefSeq" id="WP_047786941.1">
    <property type="nucleotide sequence ID" value="NZ_JZWI01000037.1"/>
</dbReference>
<dbReference type="AlphaFoldDB" id="A0A0H2LU48"/>
<comment type="caution">
    <text evidence="3">The sequence shown here is derived from an EMBL/GenBank/DDBJ whole genome shotgun (WGS) entry which is preliminary data.</text>
</comment>
<feature type="compositionally biased region" description="Low complexity" evidence="1">
    <location>
        <begin position="1"/>
        <end position="20"/>
    </location>
</feature>
<evidence type="ECO:0000313" key="3">
    <source>
        <dbReference type="EMBL" id="KLN53206.1"/>
    </source>
</evidence>
<dbReference type="Proteomes" id="UP000035170">
    <property type="component" value="Unassembled WGS sequence"/>
</dbReference>
<evidence type="ECO:0000256" key="1">
    <source>
        <dbReference type="SAM" id="MobiDB-lite"/>
    </source>
</evidence>
<proteinExistence type="predicted"/>
<keyword evidence="4" id="KW-1185">Reference proteome</keyword>
<gene>
    <name evidence="3" type="ORF">VPARA_56870</name>
</gene>
<evidence type="ECO:0000313" key="4">
    <source>
        <dbReference type="Proteomes" id="UP000035170"/>
    </source>
</evidence>
<organism evidence="3 4">
    <name type="scientific">Variovorax paradoxus</name>
    <dbReference type="NCBI Taxonomy" id="34073"/>
    <lineage>
        <taxon>Bacteria</taxon>
        <taxon>Pseudomonadati</taxon>
        <taxon>Pseudomonadota</taxon>
        <taxon>Betaproteobacteria</taxon>
        <taxon>Burkholderiales</taxon>
        <taxon>Comamonadaceae</taxon>
        <taxon>Variovorax</taxon>
    </lineage>
</organism>
<protein>
    <submittedName>
        <fullName evidence="3">Uncharacterized protein</fullName>
    </submittedName>
</protein>
<sequence>MNIAAESGGGAAPAPSCADAPEPRGKDAPAPASGNRLADAAVLAIMGVLAIGAAALVCGVYNAFDDEWFGMSGSTLSRILALAGF</sequence>
<dbReference type="EMBL" id="JZWI01000037">
    <property type="protein sequence ID" value="KLN53206.1"/>
    <property type="molecule type" value="Genomic_DNA"/>
</dbReference>
<feature type="transmembrane region" description="Helical" evidence="2">
    <location>
        <begin position="40"/>
        <end position="64"/>
    </location>
</feature>
<keyword evidence="2" id="KW-1133">Transmembrane helix</keyword>
<dbReference type="PATRIC" id="fig|34073.19.peg.5834"/>
<name>A0A0H2LU48_VARPD</name>
<keyword evidence="2" id="KW-0812">Transmembrane</keyword>
<feature type="region of interest" description="Disordered" evidence="1">
    <location>
        <begin position="1"/>
        <end position="33"/>
    </location>
</feature>
<accession>A0A0H2LU48</accession>
<reference evidence="3 4" key="1">
    <citation type="submission" date="2015-03" db="EMBL/GenBank/DDBJ databases">
        <title>Genome sequence of Variovorax paradoxus TBEA6.</title>
        <authorList>
            <person name="Poehlein A."/>
            <person name="Schuldes J."/>
            <person name="Wuebbeler J.H."/>
            <person name="Hiessl S."/>
            <person name="Steinbuechel A."/>
            <person name="Daniel R."/>
        </authorList>
    </citation>
    <scope>NUCLEOTIDE SEQUENCE [LARGE SCALE GENOMIC DNA]</scope>
    <source>
        <strain evidence="3 4">TBEA6</strain>
    </source>
</reference>
<evidence type="ECO:0000256" key="2">
    <source>
        <dbReference type="SAM" id="Phobius"/>
    </source>
</evidence>